<feature type="non-terminal residue" evidence="1">
    <location>
        <position position="1"/>
    </location>
</feature>
<reference evidence="1" key="1">
    <citation type="journal article" date="2014" name="Front. Microbiol.">
        <title>High frequency of phylogenetically diverse reductive dehalogenase-homologous genes in deep subseafloor sedimentary metagenomes.</title>
        <authorList>
            <person name="Kawai M."/>
            <person name="Futagami T."/>
            <person name="Toyoda A."/>
            <person name="Takaki Y."/>
            <person name="Nishi S."/>
            <person name="Hori S."/>
            <person name="Arai W."/>
            <person name="Tsubouchi T."/>
            <person name="Morono Y."/>
            <person name="Uchiyama I."/>
            <person name="Ito T."/>
            <person name="Fujiyama A."/>
            <person name="Inagaki F."/>
            <person name="Takami H."/>
        </authorList>
    </citation>
    <scope>NUCLEOTIDE SEQUENCE</scope>
    <source>
        <strain evidence="1">Expedition CK06-06</strain>
    </source>
</reference>
<dbReference type="AlphaFoldDB" id="X0UVH7"/>
<gene>
    <name evidence="1" type="ORF">S01H1_44746</name>
</gene>
<accession>X0UVH7</accession>
<protein>
    <submittedName>
        <fullName evidence="1">Uncharacterized protein</fullName>
    </submittedName>
</protein>
<sequence length="68" mass="7850">GCGTMLGPKYIGGRNTPWQNMVTPITRYRGVTGTSPKCVFHDKSKKTSRFEYRGQIYEVDHHFIDWAK</sequence>
<comment type="caution">
    <text evidence="1">The sequence shown here is derived from an EMBL/GenBank/DDBJ whole genome shotgun (WGS) entry which is preliminary data.</text>
</comment>
<evidence type="ECO:0000313" key="1">
    <source>
        <dbReference type="EMBL" id="GAG09854.1"/>
    </source>
</evidence>
<organism evidence="1">
    <name type="scientific">marine sediment metagenome</name>
    <dbReference type="NCBI Taxonomy" id="412755"/>
    <lineage>
        <taxon>unclassified sequences</taxon>
        <taxon>metagenomes</taxon>
        <taxon>ecological metagenomes</taxon>
    </lineage>
</organism>
<name>X0UVH7_9ZZZZ</name>
<proteinExistence type="predicted"/>
<dbReference type="EMBL" id="BARS01028555">
    <property type="protein sequence ID" value="GAG09854.1"/>
    <property type="molecule type" value="Genomic_DNA"/>
</dbReference>